<accession>D1QQI6</accession>
<evidence type="ECO:0000313" key="3">
    <source>
        <dbReference type="Proteomes" id="UP000004079"/>
    </source>
</evidence>
<reference evidence="2 3" key="1">
    <citation type="submission" date="2009-11" db="EMBL/GenBank/DDBJ databases">
        <authorList>
            <person name="Weinstock G."/>
            <person name="Sodergren E."/>
            <person name="Clifton S."/>
            <person name="Fulton L."/>
            <person name="Fulton B."/>
            <person name="Courtney L."/>
            <person name="Fronick C."/>
            <person name="Harrison M."/>
            <person name="Strong C."/>
            <person name="Farmer C."/>
            <person name="Delahaunty K."/>
            <person name="Markovic C."/>
            <person name="Hall O."/>
            <person name="Minx P."/>
            <person name="Tomlinson C."/>
            <person name="Mitreva M."/>
            <person name="Nelson J."/>
            <person name="Hou S."/>
            <person name="Wollam A."/>
            <person name="Pepin K.H."/>
            <person name="Johnson M."/>
            <person name="Bhonagiri V."/>
            <person name="Nash W.E."/>
            <person name="Warren W."/>
            <person name="Chinwalla A."/>
            <person name="Mardis E.R."/>
            <person name="Wilson R.K."/>
        </authorList>
    </citation>
    <scope>NUCLEOTIDE SEQUENCE [LARGE SCALE GENOMIC DNA]</scope>
    <source>
        <strain evidence="2 3">F0302</strain>
    </source>
</reference>
<feature type="compositionally biased region" description="Basic and acidic residues" evidence="1">
    <location>
        <begin position="16"/>
        <end position="48"/>
    </location>
</feature>
<name>D1QQI6_9BACT</name>
<dbReference type="HOGENOM" id="CLU_3156343_0_0_10"/>
<sequence>MLPFRKVHTQGKVPHGKPENRGKDFAKMKSTNKIKEIGRQDKSKHIAI</sequence>
<dbReference type="Proteomes" id="UP000004079">
    <property type="component" value="Unassembled WGS sequence"/>
</dbReference>
<evidence type="ECO:0000313" key="2">
    <source>
        <dbReference type="EMBL" id="EFB32392.1"/>
    </source>
</evidence>
<protein>
    <submittedName>
        <fullName evidence="2">Uncharacterized protein</fullName>
    </submittedName>
</protein>
<proteinExistence type="predicted"/>
<feature type="region of interest" description="Disordered" evidence="1">
    <location>
        <begin position="1"/>
        <end position="48"/>
    </location>
</feature>
<gene>
    <name evidence="2" type="ORF">HMPREF0971_01235</name>
</gene>
<dbReference type="EMBL" id="ACUZ02000023">
    <property type="protein sequence ID" value="EFB32392.1"/>
    <property type="molecule type" value="Genomic_DNA"/>
</dbReference>
<evidence type="ECO:0000256" key="1">
    <source>
        <dbReference type="SAM" id="MobiDB-lite"/>
    </source>
</evidence>
<dbReference type="AlphaFoldDB" id="D1QQI6"/>
<organism evidence="2 3">
    <name type="scientific">Segatella oris F0302</name>
    <dbReference type="NCBI Taxonomy" id="649760"/>
    <lineage>
        <taxon>Bacteria</taxon>
        <taxon>Pseudomonadati</taxon>
        <taxon>Bacteroidota</taxon>
        <taxon>Bacteroidia</taxon>
        <taxon>Bacteroidales</taxon>
        <taxon>Prevotellaceae</taxon>
        <taxon>Segatella</taxon>
    </lineage>
</organism>
<comment type="caution">
    <text evidence="2">The sequence shown here is derived from an EMBL/GenBank/DDBJ whole genome shotgun (WGS) entry which is preliminary data.</text>
</comment>